<dbReference type="Proteomes" id="UP000224634">
    <property type="component" value="Unassembled WGS sequence"/>
</dbReference>
<feature type="compositionally biased region" description="Low complexity" evidence="12">
    <location>
        <begin position="502"/>
        <end position="514"/>
    </location>
</feature>
<evidence type="ECO:0000259" key="13">
    <source>
        <dbReference type="SMART" id="SM00382"/>
    </source>
</evidence>
<dbReference type="InterPro" id="IPR003593">
    <property type="entry name" value="AAA+_ATPase"/>
</dbReference>
<evidence type="ECO:0000256" key="2">
    <source>
        <dbReference type="ARBA" id="ARBA00007448"/>
    </source>
</evidence>
<dbReference type="SMART" id="SM00382">
    <property type="entry name" value="AAA"/>
    <property type="match status" value="1"/>
</dbReference>
<dbReference type="STRING" id="1447883.A0A2B7XV13"/>
<keyword evidence="7" id="KW-0067">ATP-binding</keyword>
<feature type="region of interest" description="Disordered" evidence="12">
    <location>
        <begin position="649"/>
        <end position="678"/>
    </location>
</feature>
<keyword evidence="5" id="KW-0999">Mitochondrion inner membrane</keyword>
<dbReference type="GO" id="GO:0005743">
    <property type="term" value="C:mitochondrial inner membrane"/>
    <property type="evidence" value="ECO:0007669"/>
    <property type="project" value="UniProtKB-SubCell"/>
</dbReference>
<evidence type="ECO:0000256" key="12">
    <source>
        <dbReference type="SAM" id="MobiDB-lite"/>
    </source>
</evidence>
<feature type="domain" description="AAA+ ATPase" evidence="13">
    <location>
        <begin position="298"/>
        <end position="465"/>
    </location>
</feature>
<dbReference type="EMBL" id="PDNA01000118">
    <property type="protein sequence ID" value="PGH12418.1"/>
    <property type="molecule type" value="Genomic_DNA"/>
</dbReference>
<evidence type="ECO:0000256" key="1">
    <source>
        <dbReference type="ARBA" id="ARBA00004434"/>
    </source>
</evidence>
<comment type="similarity">
    <text evidence="2">Belongs to the AAA ATPase family. BCS1 subfamily.</text>
</comment>
<evidence type="ECO:0000313" key="16">
    <source>
        <dbReference type="Proteomes" id="UP000224634"/>
    </source>
</evidence>
<sequence>MSFGFMAATARGNSNDSVPMSFTNLPNNVLEALVPGYSLISGFILQVFGFDISVVVSTSALIFAVTTALNYTYKGAYSLVMKYFTSSVTVDSHDDIYAQVIAWMSSQQGATKRSRSLRAKSGVHTAWDEEDADTNCVSTNDQNNPLLDFSNWEARVPPRFEPHTEPQWFWHKGHCFRFKRQKEMVLSKRNMLSGMFTEDESITLTVFGRSVRPLRELIIEARDASLIREKARTCVRRPGPKEFRSRGYYAWSKVATRPSRPIDTVVLDHKQKNKILADINEYLHPATPRWYANRGIPYRRGYLFYGPPGTGKTSLSFAIAGVFGLEIFCISLLDPSLAEEELGLMFNSLPRRCVVLLEDIDTAGLGRKTAEDSKPDTEKKDDGSNTSAAEEAENKPRSTTRKIGSTGRSEDSKGISLSGLLNAIDGVASHEGRVLVMTTNHPENLDEALIRPGRIDMKIEFTLSTRQQIREIFIRMYSSGKNEISPSLARLNSLLAKETQEASATSSPPSAISSKLDVGPTPFGKKPLSPPATPINETNNSDLPQEKQTPSSRPDITTPRPIQTGAPHLPHGAPTPPSSSSGETSNDSPTIDTTDTFNIHKLADKFADLLPEDVFSPAEIQGYLLTRKTDPWLAVKEATQWCKETLATKNNKKRDSSSSSSNSTRLAEWKDETKVDNENGDCIGVVADVVPFIDEAALEEG</sequence>
<dbReference type="SUPFAM" id="SSF52540">
    <property type="entry name" value="P-loop containing nucleoside triphosphate hydrolases"/>
    <property type="match status" value="1"/>
</dbReference>
<feature type="compositionally biased region" description="Basic and acidic residues" evidence="12">
    <location>
        <begin position="667"/>
        <end position="677"/>
    </location>
</feature>
<feature type="compositionally biased region" description="Basic and acidic residues" evidence="12">
    <location>
        <begin position="368"/>
        <end position="383"/>
    </location>
</feature>
<name>A0A2B7XV13_POLH7</name>
<keyword evidence="8" id="KW-1133">Transmembrane helix</keyword>
<evidence type="ECO:0000256" key="8">
    <source>
        <dbReference type="ARBA" id="ARBA00022989"/>
    </source>
</evidence>
<dbReference type="OrthoDB" id="10251412at2759"/>
<keyword evidence="4" id="KW-0547">Nucleotide-binding</keyword>
<evidence type="ECO:0000256" key="11">
    <source>
        <dbReference type="ARBA" id="ARBA00048778"/>
    </source>
</evidence>
<dbReference type="PANTHER" id="PTHR23070">
    <property type="entry name" value="BCS1 AAA-TYPE ATPASE"/>
    <property type="match status" value="1"/>
</dbReference>
<evidence type="ECO:0000256" key="5">
    <source>
        <dbReference type="ARBA" id="ARBA00022792"/>
    </source>
</evidence>
<dbReference type="PROSITE" id="PS00674">
    <property type="entry name" value="AAA"/>
    <property type="match status" value="1"/>
</dbReference>
<keyword evidence="3" id="KW-0812">Transmembrane</keyword>
<keyword evidence="16" id="KW-1185">Reference proteome</keyword>
<organism evidence="15 16">
    <name type="scientific">Polytolypa hystricis (strain UAMH7299)</name>
    <dbReference type="NCBI Taxonomy" id="1447883"/>
    <lineage>
        <taxon>Eukaryota</taxon>
        <taxon>Fungi</taxon>
        <taxon>Dikarya</taxon>
        <taxon>Ascomycota</taxon>
        <taxon>Pezizomycotina</taxon>
        <taxon>Eurotiomycetes</taxon>
        <taxon>Eurotiomycetidae</taxon>
        <taxon>Onygenales</taxon>
        <taxon>Onygenales incertae sedis</taxon>
        <taxon>Polytolypa</taxon>
    </lineage>
</organism>
<dbReference type="SMART" id="SM01024">
    <property type="entry name" value="BCS1_N"/>
    <property type="match status" value="1"/>
</dbReference>
<accession>A0A2B7XV13</accession>
<evidence type="ECO:0000256" key="3">
    <source>
        <dbReference type="ARBA" id="ARBA00022692"/>
    </source>
</evidence>
<comment type="subcellular location">
    <subcellularLocation>
        <location evidence="1">Mitochondrion inner membrane</location>
        <topology evidence="1">Single-pass membrane protein</topology>
    </subcellularLocation>
</comment>
<dbReference type="Pfam" id="PF25426">
    <property type="entry name" value="AAA_lid_BCS1"/>
    <property type="match status" value="1"/>
</dbReference>
<dbReference type="InterPro" id="IPR003959">
    <property type="entry name" value="ATPase_AAA_core"/>
</dbReference>
<dbReference type="Pfam" id="PF00004">
    <property type="entry name" value="AAA"/>
    <property type="match status" value="2"/>
</dbReference>
<dbReference type="Gene3D" id="3.40.50.300">
    <property type="entry name" value="P-loop containing nucleotide triphosphate hydrolases"/>
    <property type="match status" value="1"/>
</dbReference>
<evidence type="ECO:0000256" key="9">
    <source>
        <dbReference type="ARBA" id="ARBA00023128"/>
    </source>
</evidence>
<protein>
    <recommendedName>
        <fullName evidence="17">AAA+ ATPase domain-containing protein</fullName>
    </recommendedName>
</protein>
<evidence type="ECO:0000259" key="14">
    <source>
        <dbReference type="SMART" id="SM01024"/>
    </source>
</evidence>
<reference evidence="15 16" key="1">
    <citation type="submission" date="2017-10" db="EMBL/GenBank/DDBJ databases">
        <title>Comparative genomics in systemic dimorphic fungi from Ajellomycetaceae.</title>
        <authorList>
            <person name="Munoz J.F."/>
            <person name="Mcewen J.G."/>
            <person name="Clay O.K."/>
            <person name="Cuomo C.A."/>
        </authorList>
    </citation>
    <scope>NUCLEOTIDE SEQUENCE [LARGE SCALE GENOMIC DNA]</scope>
    <source>
        <strain evidence="15 16">UAMH7299</strain>
    </source>
</reference>
<keyword evidence="6" id="KW-0378">Hydrolase</keyword>
<dbReference type="InterPro" id="IPR027417">
    <property type="entry name" value="P-loop_NTPase"/>
</dbReference>
<dbReference type="InterPro" id="IPR050747">
    <property type="entry name" value="Mitochondrial_chaperone_BCS1"/>
</dbReference>
<proteinExistence type="inferred from homology"/>
<evidence type="ECO:0000256" key="7">
    <source>
        <dbReference type="ARBA" id="ARBA00022840"/>
    </source>
</evidence>
<keyword evidence="9" id="KW-0496">Mitochondrion</keyword>
<evidence type="ECO:0000256" key="10">
    <source>
        <dbReference type="ARBA" id="ARBA00023136"/>
    </source>
</evidence>
<dbReference type="GO" id="GO:0005524">
    <property type="term" value="F:ATP binding"/>
    <property type="evidence" value="ECO:0007669"/>
    <property type="project" value="UniProtKB-KW"/>
</dbReference>
<dbReference type="InterPro" id="IPR057495">
    <property type="entry name" value="AAA_lid_BCS1"/>
</dbReference>
<gene>
    <name evidence="15" type="ORF">AJ80_06725</name>
</gene>
<dbReference type="InterPro" id="IPR003960">
    <property type="entry name" value="ATPase_AAA_CS"/>
</dbReference>
<evidence type="ECO:0000313" key="15">
    <source>
        <dbReference type="EMBL" id="PGH12418.1"/>
    </source>
</evidence>
<feature type="domain" description="BCS1 N-terminal" evidence="14">
    <location>
        <begin position="60"/>
        <end position="265"/>
    </location>
</feature>
<keyword evidence="10" id="KW-0472">Membrane</keyword>
<feature type="compositionally biased region" description="Polar residues" evidence="12">
    <location>
        <begin position="535"/>
        <end position="555"/>
    </location>
</feature>
<evidence type="ECO:0000256" key="6">
    <source>
        <dbReference type="ARBA" id="ARBA00022801"/>
    </source>
</evidence>
<dbReference type="AlphaFoldDB" id="A0A2B7XV13"/>
<feature type="region of interest" description="Disordered" evidence="12">
    <location>
        <begin position="500"/>
        <end position="593"/>
    </location>
</feature>
<dbReference type="Pfam" id="PF08740">
    <property type="entry name" value="BCS1_N"/>
    <property type="match status" value="1"/>
</dbReference>
<feature type="compositionally biased region" description="Low complexity" evidence="12">
    <location>
        <begin position="578"/>
        <end position="590"/>
    </location>
</feature>
<comment type="caution">
    <text evidence="15">The sequence shown here is derived from an EMBL/GenBank/DDBJ whole genome shotgun (WGS) entry which is preliminary data.</text>
</comment>
<evidence type="ECO:0008006" key="17">
    <source>
        <dbReference type="Google" id="ProtNLM"/>
    </source>
</evidence>
<evidence type="ECO:0000256" key="4">
    <source>
        <dbReference type="ARBA" id="ARBA00022741"/>
    </source>
</evidence>
<dbReference type="GO" id="GO:0016887">
    <property type="term" value="F:ATP hydrolysis activity"/>
    <property type="evidence" value="ECO:0007669"/>
    <property type="project" value="InterPro"/>
</dbReference>
<feature type="region of interest" description="Disordered" evidence="12">
    <location>
        <begin position="367"/>
        <end position="413"/>
    </location>
</feature>
<dbReference type="InterPro" id="IPR014851">
    <property type="entry name" value="BCS1_N"/>
</dbReference>
<comment type="catalytic activity">
    <reaction evidence="11">
        <text>ATP + H2O = ADP + phosphate + H(+)</text>
        <dbReference type="Rhea" id="RHEA:13065"/>
        <dbReference type="ChEBI" id="CHEBI:15377"/>
        <dbReference type="ChEBI" id="CHEBI:15378"/>
        <dbReference type="ChEBI" id="CHEBI:30616"/>
        <dbReference type="ChEBI" id="CHEBI:43474"/>
        <dbReference type="ChEBI" id="CHEBI:456216"/>
    </reaction>
    <physiologicalReaction direction="left-to-right" evidence="11">
        <dbReference type="Rhea" id="RHEA:13066"/>
    </physiologicalReaction>
</comment>